<dbReference type="PANTHER" id="PTHR31531">
    <property type="entry name" value="E3 UBIQUITIN-PROTEIN LIGASE E3D FAMILY MEMBER"/>
    <property type="match status" value="1"/>
</dbReference>
<dbReference type="GO" id="GO:0030332">
    <property type="term" value="F:cyclin binding"/>
    <property type="evidence" value="ECO:0007669"/>
    <property type="project" value="TreeGrafter"/>
</dbReference>
<evidence type="ECO:0000313" key="2">
    <source>
        <dbReference type="Proteomes" id="UP000554482"/>
    </source>
</evidence>
<name>A0A7J6VGR5_THATH</name>
<comment type="caution">
    <text evidence="1">The sequence shown here is derived from an EMBL/GenBank/DDBJ whole genome shotgun (WGS) entry which is preliminary data.</text>
</comment>
<dbReference type="GO" id="GO:0061630">
    <property type="term" value="F:ubiquitin protein ligase activity"/>
    <property type="evidence" value="ECO:0007669"/>
    <property type="project" value="TreeGrafter"/>
</dbReference>
<accession>A0A7J6VGR5</accession>
<dbReference type="GO" id="GO:0051865">
    <property type="term" value="P:protein autoubiquitination"/>
    <property type="evidence" value="ECO:0007669"/>
    <property type="project" value="TreeGrafter"/>
</dbReference>
<dbReference type="InterPro" id="IPR019193">
    <property type="entry name" value="UBQ-conj_enz_E2-bd_prot"/>
</dbReference>
<dbReference type="AlphaFoldDB" id="A0A7J6VGR5"/>
<dbReference type="Proteomes" id="UP000554482">
    <property type="component" value="Unassembled WGS sequence"/>
</dbReference>
<keyword evidence="2" id="KW-1185">Reference proteome</keyword>
<organism evidence="1 2">
    <name type="scientific">Thalictrum thalictroides</name>
    <name type="common">Rue-anemone</name>
    <name type="synonym">Anemone thalictroides</name>
    <dbReference type="NCBI Taxonomy" id="46969"/>
    <lineage>
        <taxon>Eukaryota</taxon>
        <taxon>Viridiplantae</taxon>
        <taxon>Streptophyta</taxon>
        <taxon>Embryophyta</taxon>
        <taxon>Tracheophyta</taxon>
        <taxon>Spermatophyta</taxon>
        <taxon>Magnoliopsida</taxon>
        <taxon>Ranunculales</taxon>
        <taxon>Ranunculaceae</taxon>
        <taxon>Thalictroideae</taxon>
        <taxon>Thalictrum</taxon>
    </lineage>
</organism>
<dbReference type="GO" id="GO:0005634">
    <property type="term" value="C:nucleus"/>
    <property type="evidence" value="ECO:0007669"/>
    <property type="project" value="TreeGrafter"/>
</dbReference>
<dbReference type="GO" id="GO:0000151">
    <property type="term" value="C:ubiquitin ligase complex"/>
    <property type="evidence" value="ECO:0007669"/>
    <property type="project" value="TreeGrafter"/>
</dbReference>
<reference evidence="1 2" key="1">
    <citation type="submission" date="2020-06" db="EMBL/GenBank/DDBJ databases">
        <title>Transcriptomic and genomic resources for Thalictrum thalictroides and T. hernandezii: Facilitating candidate gene discovery in an emerging model plant lineage.</title>
        <authorList>
            <person name="Arias T."/>
            <person name="Riano-Pachon D.M."/>
            <person name="Di Stilio V.S."/>
        </authorList>
    </citation>
    <scope>NUCLEOTIDE SEQUENCE [LARGE SCALE GENOMIC DNA]</scope>
    <source>
        <strain evidence="2">cv. WT478/WT964</strain>
        <tissue evidence="1">Leaves</tissue>
    </source>
</reference>
<dbReference type="OrthoDB" id="781818at2759"/>
<dbReference type="GO" id="GO:0000209">
    <property type="term" value="P:protein polyubiquitination"/>
    <property type="evidence" value="ECO:0007669"/>
    <property type="project" value="TreeGrafter"/>
</dbReference>
<dbReference type="PANTHER" id="PTHR31531:SF2">
    <property type="entry name" value="E3 UBIQUITIN-PROTEIN LIGASE E3D"/>
    <property type="match status" value="1"/>
</dbReference>
<gene>
    <name evidence="1" type="ORF">FRX31_026937</name>
</gene>
<dbReference type="GO" id="GO:0006513">
    <property type="term" value="P:protein monoubiquitination"/>
    <property type="evidence" value="ECO:0007669"/>
    <property type="project" value="TreeGrafter"/>
</dbReference>
<dbReference type="GO" id="GO:0031624">
    <property type="term" value="F:ubiquitin conjugating enzyme binding"/>
    <property type="evidence" value="ECO:0007669"/>
    <property type="project" value="TreeGrafter"/>
</dbReference>
<protein>
    <submittedName>
        <fullName evidence="1">Uncharacterized protein</fullName>
    </submittedName>
</protein>
<dbReference type="EMBL" id="JABWDY010033350">
    <property type="protein sequence ID" value="KAF5183472.1"/>
    <property type="molecule type" value="Genomic_DNA"/>
</dbReference>
<proteinExistence type="predicted"/>
<dbReference type="GO" id="GO:0043161">
    <property type="term" value="P:proteasome-mediated ubiquitin-dependent protein catabolic process"/>
    <property type="evidence" value="ECO:0007669"/>
    <property type="project" value="TreeGrafter"/>
</dbReference>
<evidence type="ECO:0000313" key="1">
    <source>
        <dbReference type="EMBL" id="KAF5183472.1"/>
    </source>
</evidence>
<dbReference type="GO" id="GO:0005829">
    <property type="term" value="C:cytosol"/>
    <property type="evidence" value="ECO:0007669"/>
    <property type="project" value="TreeGrafter"/>
</dbReference>
<sequence length="289" mass="31879">MPSADWREVADNWFGACCCSFGGISENNEELTEHVFPDSIDRSKADAPISDLVDENNETKSAIASRCDGTQSLFSQTLYESTSPNNKSIALTQVLNSACRADENLSFTLLKKERMTSNLENERENYVDTPPYISSAMSDFSGNTTSAHKNFASDCINPLRNQKALLNISLGNGFMVRNSNLSQDVDWNELRCPQCSSVFGAYLTTNEVHASADGGVRLFKCCTSTGLPVGGSKDIFRILGEWATKNQADEIFMFRHQVKELIESLNSAMDSFPSSCSSMQGLSLSFIEW</sequence>